<evidence type="ECO:0008006" key="4">
    <source>
        <dbReference type="Google" id="ProtNLM"/>
    </source>
</evidence>
<evidence type="ECO:0000256" key="1">
    <source>
        <dbReference type="SAM" id="SignalP"/>
    </source>
</evidence>
<sequence length="137" mass="15205">MKKSLKTYILLSVSILMLVAGAFPHHHHNESLCLNEDIETCTPPSHSSDNAKHHPGDADNHMCDTTCITHFSFSTSHHHTDCTPCYSFFTLIYSLSGIISEGTDAPGSSDEIAYYIESLHARHFSAVRNFRAPPFQG</sequence>
<dbReference type="InterPro" id="IPR046660">
    <property type="entry name" value="DUF6769"/>
</dbReference>
<proteinExistence type="predicted"/>
<comment type="caution">
    <text evidence="2">The sequence shown here is derived from an EMBL/GenBank/DDBJ whole genome shotgun (WGS) entry which is preliminary data.</text>
</comment>
<dbReference type="EMBL" id="JAHLFJ010000043">
    <property type="protein sequence ID" value="MBU3855808.1"/>
    <property type="molecule type" value="Genomic_DNA"/>
</dbReference>
<dbReference type="Pfam" id="PF20558">
    <property type="entry name" value="DUF6769"/>
    <property type="match status" value="1"/>
</dbReference>
<name>A0A948X5E9_9BACT</name>
<reference evidence="2" key="2">
    <citation type="submission" date="2021-04" db="EMBL/GenBank/DDBJ databases">
        <authorList>
            <person name="Gilroy R."/>
        </authorList>
    </citation>
    <scope>NUCLEOTIDE SEQUENCE</scope>
    <source>
        <strain evidence="2">8470</strain>
    </source>
</reference>
<gene>
    <name evidence="2" type="ORF">H9928_04490</name>
</gene>
<organism evidence="2 3">
    <name type="scientific">Candidatus Phocaeicola excrementipullorum</name>
    <dbReference type="NCBI Taxonomy" id="2838731"/>
    <lineage>
        <taxon>Bacteria</taxon>
        <taxon>Pseudomonadati</taxon>
        <taxon>Bacteroidota</taxon>
        <taxon>Bacteroidia</taxon>
        <taxon>Bacteroidales</taxon>
        <taxon>Bacteroidaceae</taxon>
        <taxon>Phocaeicola</taxon>
    </lineage>
</organism>
<accession>A0A948X5E9</accession>
<evidence type="ECO:0000313" key="3">
    <source>
        <dbReference type="Proteomes" id="UP000784286"/>
    </source>
</evidence>
<evidence type="ECO:0000313" key="2">
    <source>
        <dbReference type="EMBL" id="MBU3855808.1"/>
    </source>
</evidence>
<dbReference type="Proteomes" id="UP000784286">
    <property type="component" value="Unassembled WGS sequence"/>
</dbReference>
<reference evidence="2" key="1">
    <citation type="journal article" date="2021" name="PeerJ">
        <title>Extensive microbial diversity within the chicken gut microbiome revealed by metagenomics and culture.</title>
        <authorList>
            <person name="Gilroy R."/>
            <person name="Ravi A."/>
            <person name="Getino M."/>
            <person name="Pursley I."/>
            <person name="Horton D.L."/>
            <person name="Alikhan N.F."/>
            <person name="Baker D."/>
            <person name="Gharbi K."/>
            <person name="Hall N."/>
            <person name="Watson M."/>
            <person name="Adriaenssens E.M."/>
            <person name="Foster-Nyarko E."/>
            <person name="Jarju S."/>
            <person name="Secka A."/>
            <person name="Antonio M."/>
            <person name="Oren A."/>
            <person name="Chaudhuri R.R."/>
            <person name="La Ragione R."/>
            <person name="Hildebrand F."/>
            <person name="Pallen M.J."/>
        </authorList>
    </citation>
    <scope>NUCLEOTIDE SEQUENCE</scope>
    <source>
        <strain evidence="2">8470</strain>
    </source>
</reference>
<feature type="signal peptide" evidence="1">
    <location>
        <begin position="1"/>
        <end position="22"/>
    </location>
</feature>
<keyword evidence="1" id="KW-0732">Signal</keyword>
<protein>
    <recommendedName>
        <fullName evidence="4">Transmembrane protein</fullName>
    </recommendedName>
</protein>
<feature type="chain" id="PRO_5037405735" description="Transmembrane protein" evidence="1">
    <location>
        <begin position="23"/>
        <end position="137"/>
    </location>
</feature>
<dbReference type="AlphaFoldDB" id="A0A948X5E9"/>